<name>A0ABX9FYF5_9ENTR</name>
<evidence type="ECO:0000313" key="10">
    <source>
        <dbReference type="Proteomes" id="UP000253201"/>
    </source>
</evidence>
<evidence type="ECO:0000259" key="8">
    <source>
        <dbReference type="Pfam" id="PF12445"/>
    </source>
</evidence>
<dbReference type="Pfam" id="PF00700">
    <property type="entry name" value="Flagellin_C"/>
    <property type="match status" value="1"/>
</dbReference>
<accession>A0ABX9FYF5</accession>
<evidence type="ECO:0000256" key="2">
    <source>
        <dbReference type="ARBA" id="ARBA00005709"/>
    </source>
</evidence>
<evidence type="ECO:0000259" key="6">
    <source>
        <dbReference type="Pfam" id="PF00669"/>
    </source>
</evidence>
<dbReference type="RefSeq" id="WP_113857599.1">
    <property type="nucleotide sequence ID" value="NZ_CBDDNA010000004.1"/>
</dbReference>
<evidence type="ECO:0000313" key="9">
    <source>
        <dbReference type="EMBL" id="RBP12437.1"/>
    </source>
</evidence>
<evidence type="ECO:0000256" key="3">
    <source>
        <dbReference type="ARBA" id="ARBA00022525"/>
    </source>
</evidence>
<keyword evidence="9" id="KW-0966">Cell projection</keyword>
<dbReference type="InterPro" id="IPR001492">
    <property type="entry name" value="Flagellin"/>
</dbReference>
<keyword evidence="9" id="KW-0282">Flagellum</keyword>
<dbReference type="SUPFAM" id="SSF64518">
    <property type="entry name" value="Phase 1 flagellin"/>
    <property type="match status" value="1"/>
</dbReference>
<comment type="caution">
    <text evidence="9">The sequence shown here is derived from an EMBL/GenBank/DDBJ whole genome shotgun (WGS) entry which is preliminary data.</text>
</comment>
<evidence type="ECO:0000259" key="7">
    <source>
        <dbReference type="Pfam" id="PF00700"/>
    </source>
</evidence>
<gene>
    <name evidence="9" type="ORF">DFQ50_10339</name>
</gene>
<dbReference type="Pfam" id="PF12445">
    <property type="entry name" value="FliC"/>
    <property type="match status" value="1"/>
</dbReference>
<sequence length="677" mass="68988">MAQVINTNSLSLITQNNINKNQSALSTSIERLSSGLRINSAKDDAAGQAIANRFTSNIKGLTQAARNANDGISLAQTTEGALSEINNNLQRVRELTVQATTGTNSESDLDSIQDEIKSRLDEIDRVSGQTQFNGVNVLAKDGTMKIQVGANDGQTISIDLKKIDSSTLNLTGFNVNGKGEVANTKATADDLKLAGYKAGNTDANGVTVYTNDEGNAAAKASNVLAQITDGSTITGFGGTANGLDAAATTYTYNSATKSYSFDATSVDTSKALSVINPGAGDVSQATVTIGGKVQKVNISQDGKITAADDNAKLYLDKQGNLTKTNAGSDAEATWDGLTSNTNKDTGAKVDTSIKVTSGAASGMEVKYTGNHVPTTQQVNTSTITAHGAFDASINIGGTPTAVKVAADGTISDAAGAALYLDNTTGALTTTDTGNTAATLDSLAANDASGGAVASTLTVTSGADAGKVYDSIGGTGNTTFTAEKSVVEVTGAHISADAMANVTDGQAFTANIKVGTVSTAYAVDASGDVQTGGNDVFVGDNGAFTDTATKTLYAQSNGAITNSTGGTIYETADGKLTSEESTASTSTADPLKALDDAISQIDKFRSSLGAVQNRLDSAVTNLNNTTTNLSEAQSRIQDADYATEVSNMSKAQIIQQAGNSVLAKANQVPQQVLSLLQG</sequence>
<evidence type="ECO:0000256" key="1">
    <source>
        <dbReference type="ARBA" id="ARBA00002270"/>
    </source>
</evidence>
<reference evidence="9 10" key="1">
    <citation type="submission" date="2018-06" db="EMBL/GenBank/DDBJ databases">
        <title>Genomic Encyclopedia of Type Strains, Phase IV (KMG-IV): sequencing the most valuable type-strain genomes for metagenomic binning, comparative biology and taxonomic classification.</title>
        <authorList>
            <person name="Goeker M."/>
        </authorList>
    </citation>
    <scope>NUCLEOTIDE SEQUENCE [LARGE SCALE GENOMIC DNA]</scope>
    <source>
        <strain evidence="9 10">DSM 27453</strain>
    </source>
</reference>
<comment type="function">
    <text evidence="1 5">Flagellin is the subunit protein which polymerizes to form the filaments of bacterial flagella.</text>
</comment>
<feature type="domain" description="Flagellin N-terminal" evidence="6">
    <location>
        <begin position="5"/>
        <end position="140"/>
    </location>
</feature>
<feature type="domain" description="Flagellin H7-serospecific" evidence="8">
    <location>
        <begin position="445"/>
        <end position="580"/>
    </location>
</feature>
<dbReference type="PANTHER" id="PTHR42792">
    <property type="entry name" value="FLAGELLIN"/>
    <property type="match status" value="1"/>
</dbReference>
<proteinExistence type="inferred from homology"/>
<dbReference type="InterPro" id="IPR032826">
    <property type="entry name" value="FliC_H7"/>
</dbReference>
<dbReference type="Gene3D" id="2.170.280.10">
    <property type="entry name" value="f41 fragment of flagellin, middle domain"/>
    <property type="match status" value="1"/>
</dbReference>
<organism evidence="9 10">
    <name type="scientific">Pseudocitrobacter faecalis</name>
    <dbReference type="NCBI Taxonomy" id="1398493"/>
    <lineage>
        <taxon>Bacteria</taxon>
        <taxon>Pseudomonadati</taxon>
        <taxon>Pseudomonadota</taxon>
        <taxon>Gammaproteobacteria</taxon>
        <taxon>Enterobacterales</taxon>
        <taxon>Enterobacteriaceae</taxon>
        <taxon>Pseudocitrobacter</taxon>
    </lineage>
</organism>
<dbReference type="Gene3D" id="6.10.280.190">
    <property type="match status" value="1"/>
</dbReference>
<keyword evidence="4 5" id="KW-0975">Bacterial flagellum</keyword>
<dbReference type="Gene3D" id="2.30.220.10">
    <property type="entry name" value="f41 fragment of flagellin, C-terminal domain"/>
    <property type="match status" value="1"/>
</dbReference>
<keyword evidence="10" id="KW-1185">Reference proteome</keyword>
<keyword evidence="9" id="KW-0969">Cilium</keyword>
<dbReference type="InterPro" id="IPR042187">
    <property type="entry name" value="Flagellin_C_sub2"/>
</dbReference>
<protein>
    <recommendedName>
        <fullName evidence="5">Flagellin</fullName>
    </recommendedName>
</protein>
<dbReference type="InterPro" id="IPR046358">
    <property type="entry name" value="Flagellin_C"/>
</dbReference>
<dbReference type="Pfam" id="PF00669">
    <property type="entry name" value="Flagellin_N"/>
    <property type="match status" value="1"/>
</dbReference>
<keyword evidence="3 5" id="KW-0964">Secreted</keyword>
<comment type="similarity">
    <text evidence="2 5">Belongs to the bacterial flagellin family.</text>
</comment>
<dbReference type="Gene3D" id="6.10.10.10">
    <property type="entry name" value="Flagellar export chaperone, C-terminal domain"/>
    <property type="match status" value="1"/>
</dbReference>
<evidence type="ECO:0000256" key="4">
    <source>
        <dbReference type="ARBA" id="ARBA00023143"/>
    </source>
</evidence>
<dbReference type="InterPro" id="IPR001029">
    <property type="entry name" value="Flagellin_N"/>
</dbReference>
<feature type="domain" description="Flagellin C-terminal" evidence="7">
    <location>
        <begin position="590"/>
        <end position="675"/>
    </location>
</feature>
<dbReference type="EMBL" id="QNRL01000003">
    <property type="protein sequence ID" value="RBP12437.1"/>
    <property type="molecule type" value="Genomic_DNA"/>
</dbReference>
<comment type="subcellular location">
    <subcellularLocation>
        <location evidence="5">Secreted</location>
    </subcellularLocation>
    <subcellularLocation>
        <location evidence="5">Bacterial flagellum</location>
    </subcellularLocation>
</comment>
<dbReference type="Proteomes" id="UP000253201">
    <property type="component" value="Unassembled WGS sequence"/>
</dbReference>
<evidence type="ECO:0000256" key="5">
    <source>
        <dbReference type="RuleBase" id="RU362073"/>
    </source>
</evidence>
<dbReference type="PANTHER" id="PTHR42792:SF2">
    <property type="entry name" value="FLAGELLIN"/>
    <property type="match status" value="1"/>
</dbReference>
<dbReference type="PRINTS" id="PR00207">
    <property type="entry name" value="FLAGELLIN"/>
</dbReference>
<dbReference type="Gene3D" id="1.20.1330.10">
    <property type="entry name" value="f41 fragment of flagellin, N-terminal domain"/>
    <property type="match status" value="2"/>
</dbReference>